<keyword evidence="1" id="KW-0472">Membrane</keyword>
<name>A0A8I6WZ49_HORVV</name>
<dbReference type="AlphaFoldDB" id="A0A8I6WZ49"/>
<dbReference type="RefSeq" id="XP_044963529.1">
    <property type="nucleotide sequence ID" value="XM_045107594.1"/>
</dbReference>
<evidence type="ECO:0000256" key="1">
    <source>
        <dbReference type="SAM" id="Phobius"/>
    </source>
</evidence>
<keyword evidence="3" id="KW-1185">Reference proteome</keyword>
<dbReference type="Gramene" id="HORVU.MOREX.r2.1HG0077890.1">
    <property type="protein sequence ID" value="HORVU.MOREX.r2.1HG0077890.1"/>
    <property type="gene ID" value="HORVU.MOREX.r2.1HG0077890"/>
</dbReference>
<dbReference type="KEGG" id="hvg:123421750"/>
<reference evidence="3" key="1">
    <citation type="journal article" date="2012" name="Nature">
        <title>A physical, genetic and functional sequence assembly of the barley genome.</title>
        <authorList>
            <consortium name="The International Barley Genome Sequencing Consortium"/>
            <person name="Mayer K.F."/>
            <person name="Waugh R."/>
            <person name="Brown J.W."/>
            <person name="Schulman A."/>
            <person name="Langridge P."/>
            <person name="Platzer M."/>
            <person name="Fincher G.B."/>
            <person name="Muehlbauer G.J."/>
            <person name="Sato K."/>
            <person name="Close T.J."/>
            <person name="Wise R.P."/>
            <person name="Stein N."/>
        </authorList>
    </citation>
    <scope>NUCLEOTIDE SEQUENCE [LARGE SCALE GENOMIC DNA]</scope>
    <source>
        <strain evidence="3">cv. Morex</strain>
    </source>
</reference>
<reference evidence="2" key="2">
    <citation type="submission" date="2020-10" db="EMBL/GenBank/DDBJ databases">
        <authorList>
            <person name="Scholz U."/>
            <person name="Mascher M."/>
            <person name="Fiebig A."/>
        </authorList>
    </citation>
    <scope>NUCLEOTIDE SEQUENCE [LARGE SCALE GENOMIC DNA]</scope>
    <source>
        <strain evidence="2">cv. Morex</strain>
    </source>
</reference>
<evidence type="ECO:0000313" key="2">
    <source>
        <dbReference type="EnsemblPlants" id="HORVU.MOREX.r3.1HG0094500.1"/>
    </source>
</evidence>
<dbReference type="GeneID" id="123421750"/>
<accession>A0A8I6WZ49</accession>
<dbReference type="Proteomes" id="UP000011116">
    <property type="component" value="Chromosome 1H"/>
</dbReference>
<organism evidence="2 3">
    <name type="scientific">Hordeum vulgare subsp. vulgare</name>
    <name type="common">Domesticated barley</name>
    <dbReference type="NCBI Taxonomy" id="112509"/>
    <lineage>
        <taxon>Eukaryota</taxon>
        <taxon>Viridiplantae</taxon>
        <taxon>Streptophyta</taxon>
        <taxon>Embryophyta</taxon>
        <taxon>Tracheophyta</taxon>
        <taxon>Spermatophyta</taxon>
        <taxon>Magnoliopsida</taxon>
        <taxon>Liliopsida</taxon>
        <taxon>Poales</taxon>
        <taxon>Poaceae</taxon>
        <taxon>BOP clade</taxon>
        <taxon>Pooideae</taxon>
        <taxon>Triticodae</taxon>
        <taxon>Triticeae</taxon>
        <taxon>Hordeinae</taxon>
        <taxon>Hordeum</taxon>
    </lineage>
</organism>
<dbReference type="OrthoDB" id="628002at2759"/>
<keyword evidence="1" id="KW-0812">Transmembrane</keyword>
<dbReference type="EnsemblPlants" id="HORVU.MOREX.r3.1HG0094500.1">
    <property type="protein sequence ID" value="HORVU.MOREX.r3.1HG0094500.1"/>
    <property type="gene ID" value="HORVU.MOREX.r3.1HG0094500"/>
</dbReference>
<keyword evidence="1" id="KW-1133">Transmembrane helix</keyword>
<sequence>MAAVRCAARRLGGSLLQRMPAVVAEEGRLLVPSRCMRPRHLSGKVSGEQARGIQKKQDDIWAGFKETLKRVSQRPPEKKLNVLLQRMMLIEQVSKSVVYGALQVVVVYAAAAAVWDWAST</sequence>
<dbReference type="Gramene" id="HORVU.MOREX.r3.1HG0094500.1">
    <property type="protein sequence ID" value="HORVU.MOREX.r3.1HG0094500.1"/>
    <property type="gene ID" value="HORVU.MOREX.r3.1HG0094500"/>
</dbReference>
<proteinExistence type="predicted"/>
<gene>
    <name evidence="2" type="primary">LOC123421750</name>
</gene>
<dbReference type="SMR" id="A0A8I6WZ49"/>
<evidence type="ECO:0000313" key="3">
    <source>
        <dbReference type="Proteomes" id="UP000011116"/>
    </source>
</evidence>
<feature type="transmembrane region" description="Helical" evidence="1">
    <location>
        <begin position="96"/>
        <end position="115"/>
    </location>
</feature>
<protein>
    <submittedName>
        <fullName evidence="2">Uncharacterized protein</fullName>
    </submittedName>
</protein>
<reference evidence="2" key="3">
    <citation type="submission" date="2022-01" db="UniProtKB">
        <authorList>
            <consortium name="EnsemblPlants"/>
        </authorList>
    </citation>
    <scope>IDENTIFICATION</scope>
    <source>
        <strain evidence="2">subsp. vulgare</strain>
    </source>
</reference>